<dbReference type="GO" id="GO:0032259">
    <property type="term" value="P:methylation"/>
    <property type="evidence" value="ECO:0007669"/>
    <property type="project" value="UniProtKB-KW"/>
</dbReference>
<dbReference type="GO" id="GO:0043819">
    <property type="term" value="F:precorrin-6A synthase (deacetylating) activity"/>
    <property type="evidence" value="ECO:0007669"/>
    <property type="project" value="UniProtKB-EC"/>
</dbReference>
<dbReference type="RefSeq" id="WP_111216227.1">
    <property type="nucleotide sequence ID" value="NZ_CP117255.1"/>
</dbReference>
<dbReference type="NCBIfam" id="TIGR02434">
    <property type="entry name" value="CobF"/>
    <property type="match status" value="1"/>
</dbReference>
<comment type="pathway">
    <text evidence="1">Cofactor biosynthesis; adenosylcobalamin biosynthesis.</text>
</comment>
<accession>A0AAF1K9K1</accession>
<protein>
    <recommendedName>
        <fullName evidence="6">Precorrin-6A synthase [deacetylating]</fullName>
        <ecNumber evidence="6">2.1.1.152</ecNumber>
    </recommendedName>
</protein>
<keyword evidence="2" id="KW-0169">Cobalamin biosynthesis</keyword>
<organism evidence="8 9">
    <name type="scientific">Rhizobium tumorigenes</name>
    <dbReference type="NCBI Taxonomy" id="2041385"/>
    <lineage>
        <taxon>Bacteria</taxon>
        <taxon>Pseudomonadati</taxon>
        <taxon>Pseudomonadota</taxon>
        <taxon>Alphaproteobacteria</taxon>
        <taxon>Hyphomicrobiales</taxon>
        <taxon>Rhizobiaceae</taxon>
        <taxon>Rhizobium/Agrobacterium group</taxon>
        <taxon>Rhizobium</taxon>
    </lineage>
</organism>
<dbReference type="InterPro" id="IPR014776">
    <property type="entry name" value="4pyrrole_Mease_sub2"/>
</dbReference>
<dbReference type="Pfam" id="PF00590">
    <property type="entry name" value="TP_methylase"/>
    <property type="match status" value="1"/>
</dbReference>
<sequence>MRHLYLIGIGTGNPEHMTVQGINALNAADVVFIPDKGDAKSGLADVRREICARYLTRPETPVIAYDVPVRQTKDRSYGEGVDAWHAEIALVYEQMLSEATSENGRAALLVWGDPSLYDSTIRILQRVMARGNVALDYSVVPGITSIQALTASHRIPLNLVGKPVEITTGRRLAARFPELEGTAVVMLDGEQAFAGLDDPDAYIYWGAYLGSKDEIVLSGRLHEVAQTIIETRAAARARHGWIMDIYLLRKGQDFDD</sequence>
<dbReference type="EMBL" id="CP117255">
    <property type="protein sequence ID" value="WFR95496.1"/>
    <property type="molecule type" value="Genomic_DNA"/>
</dbReference>
<evidence type="ECO:0000256" key="5">
    <source>
        <dbReference type="ARBA" id="ARBA00022691"/>
    </source>
</evidence>
<dbReference type="EC" id="2.1.1.152" evidence="6"/>
<dbReference type="CDD" id="cd11643">
    <property type="entry name" value="Precorrin-6A-synthase"/>
    <property type="match status" value="1"/>
</dbReference>
<dbReference type="GO" id="GO:0009236">
    <property type="term" value="P:cobalamin biosynthetic process"/>
    <property type="evidence" value="ECO:0007669"/>
    <property type="project" value="UniProtKB-KW"/>
</dbReference>
<keyword evidence="5 6" id="KW-0949">S-adenosyl-L-methionine</keyword>
<dbReference type="Proteomes" id="UP000249499">
    <property type="component" value="Chromosome"/>
</dbReference>
<dbReference type="InterPro" id="IPR000878">
    <property type="entry name" value="4pyrrol_Mease"/>
</dbReference>
<keyword evidence="4 6" id="KW-0808">Transferase</keyword>
<proteinExistence type="predicted"/>
<dbReference type="KEGG" id="rtu:PR017_17320"/>
<evidence type="ECO:0000256" key="1">
    <source>
        <dbReference type="ARBA" id="ARBA00004953"/>
    </source>
</evidence>
<name>A0AAF1K9K1_9HYPH</name>
<evidence type="ECO:0000259" key="7">
    <source>
        <dbReference type="Pfam" id="PF00590"/>
    </source>
</evidence>
<evidence type="ECO:0000256" key="3">
    <source>
        <dbReference type="ARBA" id="ARBA00022603"/>
    </source>
</evidence>
<feature type="domain" description="Tetrapyrrole methylase" evidence="7">
    <location>
        <begin position="3"/>
        <end position="224"/>
    </location>
</feature>
<comment type="function">
    <text evidence="6">Catalyzes the methylation of C-1 in precorrin-5 and the subsequent extrusion of acetic acid from the resulting intermediate to form cobalt-precorrin-6A.</text>
</comment>
<comment type="catalytic activity">
    <reaction evidence="6">
        <text>precorrin-5 + S-adenosyl-L-methionine + H2O = precorrin-6A + acetate + S-adenosyl-L-homocysteine + 2 H(+)</text>
        <dbReference type="Rhea" id="RHEA:18261"/>
        <dbReference type="ChEBI" id="CHEBI:15377"/>
        <dbReference type="ChEBI" id="CHEBI:15378"/>
        <dbReference type="ChEBI" id="CHEBI:30089"/>
        <dbReference type="ChEBI" id="CHEBI:57856"/>
        <dbReference type="ChEBI" id="CHEBI:59789"/>
        <dbReference type="ChEBI" id="CHEBI:77871"/>
        <dbReference type="ChEBI" id="CHEBI:77872"/>
        <dbReference type="EC" id="2.1.1.152"/>
    </reaction>
</comment>
<reference evidence="8 9" key="1">
    <citation type="journal article" date="2018" name="Sci. Rep.">
        <title>Rhizobium tumorigenes sp. nov., a novel plant tumorigenic bacterium isolated from cane gall tumors on thornless blackberry.</title>
        <authorList>
            <person name="Kuzmanovi N."/>
            <person name="Smalla K."/>
            <person name="Gronow S."/>
            <person name="PuBawska J."/>
        </authorList>
    </citation>
    <scope>NUCLEOTIDE SEQUENCE [LARGE SCALE GENOMIC DNA]</scope>
    <source>
        <strain evidence="8 9">1078</strain>
    </source>
</reference>
<dbReference type="PIRSF" id="PIRSF036525">
    <property type="entry name" value="CobF"/>
    <property type="match status" value="1"/>
</dbReference>
<reference evidence="9" key="2">
    <citation type="journal article" date="2023" name="MicrobiologyOpen">
        <title>Genomics of the tumorigenes clade of the family Rhizobiaceae and description of Rhizobium rhododendri sp. nov.</title>
        <authorList>
            <person name="Kuzmanovic N."/>
            <person name="diCenzo G.C."/>
            <person name="Bunk B."/>
            <person name="Sproeer C."/>
            <person name="Fruehling A."/>
            <person name="Neumann-Schaal M."/>
            <person name="Overmann J."/>
            <person name="Smalla K."/>
        </authorList>
    </citation>
    <scope>NUCLEOTIDE SEQUENCE [LARGE SCALE GENOMIC DNA]</scope>
    <source>
        <strain evidence="9">1078</strain>
    </source>
</reference>
<keyword evidence="9" id="KW-1185">Reference proteome</keyword>
<dbReference type="InterPro" id="IPR035996">
    <property type="entry name" value="4pyrrol_Methylase_sf"/>
</dbReference>
<dbReference type="Gene3D" id="3.40.1010.10">
    <property type="entry name" value="Cobalt-precorrin-4 Transmethylase, Domain 1"/>
    <property type="match status" value="1"/>
</dbReference>
<evidence type="ECO:0000256" key="2">
    <source>
        <dbReference type="ARBA" id="ARBA00022573"/>
    </source>
</evidence>
<dbReference type="InterPro" id="IPR014777">
    <property type="entry name" value="4pyrrole_Mease_sub1"/>
</dbReference>
<dbReference type="PANTHER" id="PTHR43467">
    <property type="entry name" value="COBALT-PRECORRIN-2 C(20)-METHYLTRANSFERASE"/>
    <property type="match status" value="1"/>
</dbReference>
<evidence type="ECO:0000256" key="6">
    <source>
        <dbReference type="PIRNR" id="PIRNR036525"/>
    </source>
</evidence>
<evidence type="ECO:0000313" key="8">
    <source>
        <dbReference type="EMBL" id="WFR95496.1"/>
    </source>
</evidence>
<evidence type="ECO:0000313" key="9">
    <source>
        <dbReference type="Proteomes" id="UP000249499"/>
    </source>
</evidence>
<dbReference type="PANTHER" id="PTHR43467:SF1">
    <property type="entry name" value="PRECORRIN-6A SYNTHASE [DEACETYLATING]"/>
    <property type="match status" value="1"/>
</dbReference>
<gene>
    <name evidence="8" type="primary">cobF</name>
    <name evidence="8" type="ORF">PR017_17320</name>
</gene>
<keyword evidence="3 6" id="KW-0489">Methyltransferase</keyword>
<evidence type="ECO:0000256" key="4">
    <source>
        <dbReference type="ARBA" id="ARBA00022679"/>
    </source>
</evidence>
<dbReference type="Gene3D" id="3.30.950.10">
    <property type="entry name" value="Methyltransferase, Cobalt-precorrin-4 Transmethylase, Domain 2"/>
    <property type="match status" value="1"/>
</dbReference>
<dbReference type="InterPro" id="IPR012797">
    <property type="entry name" value="CobF"/>
</dbReference>
<dbReference type="AlphaFoldDB" id="A0AAF1K9K1"/>
<dbReference type="SUPFAM" id="SSF53790">
    <property type="entry name" value="Tetrapyrrole methylase"/>
    <property type="match status" value="1"/>
</dbReference>